<dbReference type="SUPFAM" id="SSF55174">
    <property type="entry name" value="Alpha-L RNA-binding motif"/>
    <property type="match status" value="1"/>
</dbReference>
<dbReference type="EMBL" id="QRHE01000005">
    <property type="protein sequence ID" value="RHF51782.1"/>
    <property type="molecule type" value="Genomic_DNA"/>
</dbReference>
<keyword evidence="1" id="KW-0694">RNA-binding</keyword>
<dbReference type="AlphaFoldDB" id="A0A414NWY1"/>
<protein>
    <submittedName>
        <fullName evidence="2">RNA-binding S4 domain-containing protein</fullName>
    </submittedName>
</protein>
<dbReference type="GO" id="GO:0003723">
    <property type="term" value="F:RNA binding"/>
    <property type="evidence" value="ECO:0007669"/>
    <property type="project" value="UniProtKB-KW"/>
</dbReference>
<dbReference type="GeneID" id="93482316"/>
<proteinExistence type="predicted"/>
<evidence type="ECO:0000313" key="3">
    <source>
        <dbReference type="Proteomes" id="UP000283442"/>
    </source>
</evidence>
<evidence type="ECO:0000256" key="1">
    <source>
        <dbReference type="PROSITE-ProRule" id="PRU00182"/>
    </source>
</evidence>
<dbReference type="Gene3D" id="3.10.290.10">
    <property type="entry name" value="RNA-binding S4 domain"/>
    <property type="match status" value="1"/>
</dbReference>
<accession>A0A414NWY1</accession>
<organism evidence="2 3">
    <name type="scientific">Mitsuokella multacida</name>
    <dbReference type="NCBI Taxonomy" id="52226"/>
    <lineage>
        <taxon>Bacteria</taxon>
        <taxon>Bacillati</taxon>
        <taxon>Bacillota</taxon>
        <taxon>Negativicutes</taxon>
        <taxon>Selenomonadales</taxon>
        <taxon>Selenomonadaceae</taxon>
        <taxon>Mitsuokella</taxon>
    </lineage>
</organism>
<dbReference type="Proteomes" id="UP000283442">
    <property type="component" value="Unassembled WGS sequence"/>
</dbReference>
<dbReference type="PROSITE" id="PS50889">
    <property type="entry name" value="S4"/>
    <property type="match status" value="1"/>
</dbReference>
<reference evidence="2 3" key="1">
    <citation type="submission" date="2018-08" db="EMBL/GenBank/DDBJ databases">
        <title>A genome reference for cultivated species of the human gut microbiota.</title>
        <authorList>
            <person name="Zou Y."/>
            <person name="Xue W."/>
            <person name="Luo G."/>
        </authorList>
    </citation>
    <scope>NUCLEOTIDE SEQUENCE [LARGE SCALE GENOMIC DNA]</scope>
    <source>
        <strain evidence="2 3">AM25-21AC</strain>
    </source>
</reference>
<dbReference type="OrthoDB" id="9811532at2"/>
<comment type="caution">
    <text evidence="2">The sequence shown here is derived from an EMBL/GenBank/DDBJ whole genome shotgun (WGS) entry which is preliminary data.</text>
</comment>
<dbReference type="InterPro" id="IPR036986">
    <property type="entry name" value="S4_RNA-bd_sf"/>
</dbReference>
<name>A0A414NWY1_9FIRM</name>
<dbReference type="RefSeq" id="WP_005842694.1">
    <property type="nucleotide sequence ID" value="NZ_CABKNT010000004.1"/>
</dbReference>
<gene>
    <name evidence="2" type="ORF">DW674_06040</name>
</gene>
<dbReference type="Pfam" id="PF13275">
    <property type="entry name" value="S4_2"/>
    <property type="match status" value="1"/>
</dbReference>
<sequence length="79" mass="8940">MNIEEVKIDTETIQLDQFLKWAGVLGSCGETKALIAERRIKRNGETESARRRQLHDGDVIEVEGLGAWKVVHDEVHEKG</sequence>
<evidence type="ECO:0000313" key="2">
    <source>
        <dbReference type="EMBL" id="RHF51782.1"/>
    </source>
</evidence>